<dbReference type="InterPro" id="IPR012495">
    <property type="entry name" value="TadE-like_dom"/>
</dbReference>
<name>A0A0F9VB39_9ZZZZ</name>
<dbReference type="Pfam" id="PF07811">
    <property type="entry name" value="TadE"/>
    <property type="match status" value="1"/>
</dbReference>
<gene>
    <name evidence="3" type="ORF">LCGC14_0162320</name>
</gene>
<evidence type="ECO:0000256" key="1">
    <source>
        <dbReference type="SAM" id="Phobius"/>
    </source>
</evidence>
<organism evidence="3">
    <name type="scientific">marine sediment metagenome</name>
    <dbReference type="NCBI Taxonomy" id="412755"/>
    <lineage>
        <taxon>unclassified sequences</taxon>
        <taxon>metagenomes</taxon>
        <taxon>ecological metagenomes</taxon>
    </lineage>
</organism>
<keyword evidence="1" id="KW-1133">Transmembrane helix</keyword>
<feature type="domain" description="TadE-like" evidence="2">
    <location>
        <begin position="1"/>
        <end position="40"/>
    </location>
</feature>
<accession>A0A0F9VB39</accession>
<feature type="transmembrane region" description="Helical" evidence="1">
    <location>
        <begin position="6"/>
        <end position="26"/>
    </location>
</feature>
<reference evidence="3" key="1">
    <citation type="journal article" date="2015" name="Nature">
        <title>Complex archaea that bridge the gap between prokaryotes and eukaryotes.</title>
        <authorList>
            <person name="Spang A."/>
            <person name="Saw J.H."/>
            <person name="Jorgensen S.L."/>
            <person name="Zaremba-Niedzwiedzka K."/>
            <person name="Martijn J."/>
            <person name="Lind A.E."/>
            <person name="van Eijk R."/>
            <person name="Schleper C."/>
            <person name="Guy L."/>
            <person name="Ettema T.J."/>
        </authorList>
    </citation>
    <scope>NUCLEOTIDE SEQUENCE</scope>
</reference>
<keyword evidence="1" id="KW-0472">Membrane</keyword>
<keyword evidence="1" id="KW-0812">Transmembrane</keyword>
<evidence type="ECO:0000313" key="3">
    <source>
        <dbReference type="EMBL" id="KKN96982.1"/>
    </source>
</evidence>
<sequence length="123" mass="12928">MVEAMIVFPLLLTLTFGVCEYGWLLLKAQEVANAARHGARTAAAAEATNADVLNAIDTLMASAGLEDTGYSVSVDPLDVMTVEPGQPLTVEVTVPTDTLRLTGMPLPIPANLRSSVTMAKEGQ</sequence>
<proteinExistence type="predicted"/>
<evidence type="ECO:0000259" key="2">
    <source>
        <dbReference type="Pfam" id="PF07811"/>
    </source>
</evidence>
<dbReference type="AlphaFoldDB" id="A0A0F9VB39"/>
<comment type="caution">
    <text evidence="3">The sequence shown here is derived from an EMBL/GenBank/DDBJ whole genome shotgun (WGS) entry which is preliminary data.</text>
</comment>
<dbReference type="EMBL" id="LAZR01000061">
    <property type="protein sequence ID" value="KKN96982.1"/>
    <property type="molecule type" value="Genomic_DNA"/>
</dbReference>
<protein>
    <recommendedName>
        <fullName evidence="2">TadE-like domain-containing protein</fullName>
    </recommendedName>
</protein>